<evidence type="ECO:0000256" key="2">
    <source>
        <dbReference type="SAM" id="SignalP"/>
    </source>
</evidence>
<organism evidence="3 4">
    <name type="scientific">Phyllotreta striolata</name>
    <name type="common">Striped flea beetle</name>
    <name type="synonym">Crioceris striolata</name>
    <dbReference type="NCBI Taxonomy" id="444603"/>
    <lineage>
        <taxon>Eukaryota</taxon>
        <taxon>Metazoa</taxon>
        <taxon>Ecdysozoa</taxon>
        <taxon>Arthropoda</taxon>
        <taxon>Hexapoda</taxon>
        <taxon>Insecta</taxon>
        <taxon>Pterygota</taxon>
        <taxon>Neoptera</taxon>
        <taxon>Endopterygota</taxon>
        <taxon>Coleoptera</taxon>
        <taxon>Polyphaga</taxon>
        <taxon>Cucujiformia</taxon>
        <taxon>Chrysomeloidea</taxon>
        <taxon>Chrysomelidae</taxon>
        <taxon>Galerucinae</taxon>
        <taxon>Alticini</taxon>
        <taxon>Phyllotreta</taxon>
    </lineage>
</organism>
<protein>
    <submittedName>
        <fullName evidence="3">Uncharacterized protein</fullName>
    </submittedName>
</protein>
<feature type="region of interest" description="Disordered" evidence="1">
    <location>
        <begin position="23"/>
        <end position="71"/>
    </location>
</feature>
<feature type="compositionally biased region" description="Gly residues" evidence="1">
    <location>
        <begin position="288"/>
        <end position="304"/>
    </location>
</feature>
<dbReference type="OrthoDB" id="6774726at2759"/>
<accession>A0A9N9XJG6</accession>
<dbReference type="EMBL" id="OU900094">
    <property type="protein sequence ID" value="CAG9854057.1"/>
    <property type="molecule type" value="Genomic_DNA"/>
</dbReference>
<sequence>MLLRWSFFLLIFVLFDNNEIRGSRSYTPSRGSSSGSRSTGSRSPSYGSSSYRTSRPSASHGSFGWHTTSRPRYTTRRTQHYHITTMPTHRTTRRYYMTTMPTHRTTKHHYMTTMPTHRTTKHHYMTTMPTHRTTKHHYITTMPTQRTTKHPYVTTMPTHKITKQPPYNPFFSSTIKPNHAGSHLTTKQPAYNPFFSTTKVTHNNLQQGSWNGHKNTTRQPAHNPFFSTTTKQPPYNPFFSSTTHRPFGNTSNNHHQTSGIWGSTKTTSKPSHYFNRTQTIRPLQNGIHNGGNQHGSGHNGGGSNGKWNNTRPTEPHRPPVTQKPIVTHRPWGPSFSGHNTTNHKFTKPSWNNSHTGISSSIHRPVYQPPGAIVNPHVNRPSYITGSHPNPTSPTHHTTVINNNNYHYHPGAGYYHPSTGSVSHVTVINNNHYVPNYHHRVIIPSHHYYSYGPPAVGITILDSDYYHYHPLSSHYVTTYHYTPVHTGSTSLGFFLGYQLGRISRPSYYYHSTSYVNNEYVPRYDHYDIHHYYHNSQSVPKEAPIQPNAIVVCAGDSSQLCPSGNMPLCTNNGAVMCVVSAQSTEPCADNKENSCAKGTINCQGNNSPECKQQNQATISIPCVSTAKIAAGVNLVNNSLIVTDPNDSSTKNFCVTILALPAQSKNATVSGKLAKAPTPIEFSLPFRYTTNDTGVSLLGYYLGEKLQNLIEPSYSFLNYDENYTYIEKFNHYNVFHYDHDATVLPNIVDIKSDQIMSCAGDSGTFCPQNTTSVCLYDGAVICVTELNSTIVNNESKVNYIRSNISCSNLRSPACTMSAQNSTITIDIPCISTARLYAKSSYLIKTYGTGASSINYKTLTPVLNGTTVEALESPRELCVTVLALPGERAIVKSPKVRKVSGIPNAPHSLRLPRYTYTTADASKDAYGNELIKRLNNIYYPTYYWINAYLYQTNGEVQKYDHYSLHYYNHSDEIIPNDVQIQATDISGCSGDTGILCSQKGSSSLCTTDGTVWCVTDQLLTDICPKRNNSACVKTAIPKKIVLGCISTLTVTGDVLAVNDTIYTKKVSESRSYVDIQPMPGNYNNTSKAQHFCVTLVGIPIERNITTGEKLFDNSDSLFGMIASKIFG</sequence>
<dbReference type="Proteomes" id="UP001153712">
    <property type="component" value="Chromosome 1"/>
</dbReference>
<feature type="chain" id="PRO_5040347025" evidence="2">
    <location>
        <begin position="23"/>
        <end position="1123"/>
    </location>
</feature>
<reference evidence="3" key="1">
    <citation type="submission" date="2022-01" db="EMBL/GenBank/DDBJ databases">
        <authorList>
            <person name="King R."/>
        </authorList>
    </citation>
    <scope>NUCLEOTIDE SEQUENCE</scope>
</reference>
<proteinExistence type="predicted"/>
<feature type="compositionally biased region" description="Low complexity" evidence="1">
    <location>
        <begin position="23"/>
        <end position="57"/>
    </location>
</feature>
<feature type="region of interest" description="Disordered" evidence="1">
    <location>
        <begin position="284"/>
        <end position="326"/>
    </location>
</feature>
<feature type="signal peptide" evidence="2">
    <location>
        <begin position="1"/>
        <end position="22"/>
    </location>
</feature>
<evidence type="ECO:0000313" key="3">
    <source>
        <dbReference type="EMBL" id="CAG9854057.1"/>
    </source>
</evidence>
<gene>
    <name evidence="3" type="ORF">PHYEVI_LOCUS522</name>
</gene>
<evidence type="ECO:0000256" key="1">
    <source>
        <dbReference type="SAM" id="MobiDB-lite"/>
    </source>
</evidence>
<dbReference type="AlphaFoldDB" id="A0A9N9XJG6"/>
<name>A0A9N9XJG6_PHYSR</name>
<evidence type="ECO:0000313" key="4">
    <source>
        <dbReference type="Proteomes" id="UP001153712"/>
    </source>
</evidence>
<keyword evidence="4" id="KW-1185">Reference proteome</keyword>
<keyword evidence="2" id="KW-0732">Signal</keyword>